<dbReference type="GO" id="GO:0003924">
    <property type="term" value="F:GTPase activity"/>
    <property type="evidence" value="ECO:0007669"/>
    <property type="project" value="InterPro"/>
</dbReference>
<dbReference type="InterPro" id="IPR009000">
    <property type="entry name" value="Transl_B-barrel_sf"/>
</dbReference>
<feature type="compositionally biased region" description="Basic residues" evidence="6">
    <location>
        <begin position="387"/>
        <end position="396"/>
    </location>
</feature>
<evidence type="ECO:0000256" key="4">
    <source>
        <dbReference type="ARBA" id="ARBA00022917"/>
    </source>
</evidence>
<feature type="domain" description="Tr-type G" evidence="7">
    <location>
        <begin position="195"/>
        <end position="481"/>
    </location>
</feature>
<feature type="compositionally biased region" description="Low complexity" evidence="6">
    <location>
        <begin position="412"/>
        <end position="429"/>
    </location>
</feature>
<evidence type="ECO:0000256" key="5">
    <source>
        <dbReference type="ARBA" id="ARBA00023134"/>
    </source>
</evidence>
<proteinExistence type="inferred from homology"/>
<dbReference type="SUPFAM" id="SSF52540">
    <property type="entry name" value="P-loop containing nucleoside triphosphate hydrolases"/>
    <property type="match status" value="1"/>
</dbReference>
<evidence type="ECO:0000313" key="8">
    <source>
        <dbReference type="EMBL" id="CAD9088991.1"/>
    </source>
</evidence>
<dbReference type="PANTHER" id="PTHR43381">
    <property type="entry name" value="TRANSLATION INITIATION FACTOR IF-2-RELATED"/>
    <property type="match status" value="1"/>
</dbReference>
<dbReference type="GO" id="GO:0005525">
    <property type="term" value="F:GTP binding"/>
    <property type="evidence" value="ECO:0007669"/>
    <property type="project" value="UniProtKB-KW"/>
</dbReference>
<feature type="region of interest" description="Disordered" evidence="6">
    <location>
        <begin position="800"/>
        <end position="822"/>
    </location>
</feature>
<feature type="region of interest" description="Disordered" evidence="6">
    <location>
        <begin position="377"/>
        <end position="399"/>
    </location>
</feature>
<dbReference type="Gene3D" id="3.40.50.300">
    <property type="entry name" value="P-loop containing nucleotide triphosphate hydrolases"/>
    <property type="match status" value="1"/>
</dbReference>
<evidence type="ECO:0000259" key="7">
    <source>
        <dbReference type="PROSITE" id="PS51722"/>
    </source>
</evidence>
<dbReference type="GO" id="GO:0005737">
    <property type="term" value="C:cytoplasm"/>
    <property type="evidence" value="ECO:0007669"/>
    <property type="project" value="TreeGrafter"/>
</dbReference>
<keyword evidence="3" id="KW-0547">Nucleotide-binding</keyword>
<dbReference type="PRINTS" id="PR00315">
    <property type="entry name" value="ELONGATNFCT"/>
</dbReference>
<dbReference type="InterPro" id="IPR000795">
    <property type="entry name" value="T_Tr_GTP-bd_dom"/>
</dbReference>
<name>A0A7S1KYD1_NEODS</name>
<dbReference type="PANTHER" id="PTHR43381:SF6">
    <property type="entry name" value="INITIATION FACTOR IF-2, PUTATIVE-RELATED"/>
    <property type="match status" value="1"/>
</dbReference>
<dbReference type="InterPro" id="IPR027417">
    <property type="entry name" value="P-loop_NTPase"/>
</dbReference>
<dbReference type="AlphaFoldDB" id="A0A7S1KYD1"/>
<accession>A0A7S1KYD1</accession>
<keyword evidence="2" id="KW-0396">Initiation factor</keyword>
<organism evidence="8">
    <name type="scientific">Neobodo designis</name>
    <name type="common">Flagellated protozoan</name>
    <name type="synonym">Bodo designis</name>
    <dbReference type="NCBI Taxonomy" id="312471"/>
    <lineage>
        <taxon>Eukaryota</taxon>
        <taxon>Discoba</taxon>
        <taxon>Euglenozoa</taxon>
        <taxon>Kinetoplastea</taxon>
        <taxon>Metakinetoplastina</taxon>
        <taxon>Neobodonida</taxon>
        <taxon>Neobodo</taxon>
    </lineage>
</organism>
<dbReference type="GO" id="GO:0003743">
    <property type="term" value="F:translation initiation factor activity"/>
    <property type="evidence" value="ECO:0007669"/>
    <property type="project" value="UniProtKB-KW"/>
</dbReference>
<dbReference type="Gene3D" id="2.40.30.10">
    <property type="entry name" value="Translation factors"/>
    <property type="match status" value="1"/>
</dbReference>
<feature type="region of interest" description="Disordered" evidence="6">
    <location>
        <begin position="412"/>
        <end position="440"/>
    </location>
</feature>
<protein>
    <recommendedName>
        <fullName evidence="7">Tr-type G domain-containing protein</fullName>
    </recommendedName>
</protein>
<dbReference type="PROSITE" id="PS51722">
    <property type="entry name" value="G_TR_2"/>
    <property type="match status" value="1"/>
</dbReference>
<evidence type="ECO:0000256" key="3">
    <source>
        <dbReference type="ARBA" id="ARBA00022741"/>
    </source>
</evidence>
<comment type="similarity">
    <text evidence="1">Belongs to the TRAFAC class translation factor GTPase superfamily. Classic translation factor GTPase family. IF-2 subfamily.</text>
</comment>
<keyword evidence="5" id="KW-0342">GTP-binding</keyword>
<sequence>MRARCSAVLPWLGRATAPFAGFARCGALHARCWASTRRPAFLDKMQAEAERKQTAFPLPSIMTQEDFSALVEDFSTKARRIAAEAKKREARGKGAPTPASVDAERIDYARVADDLRPLLHPGRVKEELSRLGLYHAHEHVQPQAMVPFRVARDLILKHVQQPHVREHFAARGIRYVEQDQFVNVGNILGTKHAARRTPTVCIMGHIDHGKTTLLDTLQSSAIAATEEGKITQSIRAFTVGITTLNYPTELTFVDTPGHKLFAEMRLTGQHAVDYVLLIVALDEGVQGQTVEVVRSALHLKKPVVVAFNKVDLFTDPQHFAHALHAATKALFEAGLRVHLVDSRETLDALTERRDDFAKFADGKLRLVRVDDAEAGAAGSAAGGASRGGKKRRKKKRKEADLSKILAAEAATEATLEDTSNTSAATSGSGDNPSDELVDATRAEGEAPKLSALGVCISALKDEGVPLLLSALRAMAQSKPPVADMTHPPTQAVVIEAMRRDDAVVISCLVRNGVLKKGMHFAAEQAYGTVKAMQDQWGGAMRECTAGRVCNVIGAVGRASPSPGTHIVEMPSLERAERLIEFRRLLQRYLESFYQHAALLRPEGMDTRFLHVGNYGQIAEPQKAYEHRLVHSQQTGESSTDEKVEQMWRASQRLPEEQPKTQEEAVAMAKKQVALMVMVKVDTYHSARLLSREIPKLGTRDVAFYVLSVGYGVITEGEVSHVPKLDIALGYRTPPLQCGKTGFALDSKGAQYKEFSLYSEVIDFFKAVAVERQHKFNRGVDPKQLASKALAERLLNARGIGVEKGKPQTAQALKKQPLSQEES</sequence>
<evidence type="ECO:0000256" key="1">
    <source>
        <dbReference type="ARBA" id="ARBA00007733"/>
    </source>
</evidence>
<dbReference type="NCBIfam" id="TIGR00231">
    <property type="entry name" value="small_GTP"/>
    <property type="match status" value="1"/>
</dbReference>
<dbReference type="Pfam" id="PF00009">
    <property type="entry name" value="GTP_EFTU"/>
    <property type="match status" value="1"/>
</dbReference>
<gene>
    <name evidence="8" type="ORF">NDES1114_LOCUS742</name>
</gene>
<dbReference type="InterPro" id="IPR015760">
    <property type="entry name" value="TIF_IF2"/>
</dbReference>
<evidence type="ECO:0000256" key="2">
    <source>
        <dbReference type="ARBA" id="ARBA00022540"/>
    </source>
</evidence>
<dbReference type="SUPFAM" id="SSF50447">
    <property type="entry name" value="Translation proteins"/>
    <property type="match status" value="1"/>
</dbReference>
<dbReference type="InterPro" id="IPR005225">
    <property type="entry name" value="Small_GTP-bd"/>
</dbReference>
<keyword evidence="4" id="KW-0648">Protein biosynthesis</keyword>
<reference evidence="8" key="1">
    <citation type="submission" date="2021-01" db="EMBL/GenBank/DDBJ databases">
        <authorList>
            <person name="Corre E."/>
            <person name="Pelletier E."/>
            <person name="Niang G."/>
            <person name="Scheremetjew M."/>
            <person name="Finn R."/>
            <person name="Kale V."/>
            <person name="Holt S."/>
            <person name="Cochrane G."/>
            <person name="Meng A."/>
            <person name="Brown T."/>
            <person name="Cohen L."/>
        </authorList>
    </citation>
    <scope>NUCLEOTIDE SEQUENCE</scope>
    <source>
        <strain evidence="8">CCAP 1951/1</strain>
    </source>
</reference>
<evidence type="ECO:0000256" key="6">
    <source>
        <dbReference type="SAM" id="MobiDB-lite"/>
    </source>
</evidence>
<dbReference type="EMBL" id="HBGF01001065">
    <property type="protein sequence ID" value="CAD9088991.1"/>
    <property type="molecule type" value="Transcribed_RNA"/>
</dbReference>